<keyword evidence="1" id="KW-1133">Transmembrane helix</keyword>
<dbReference type="InterPro" id="IPR029058">
    <property type="entry name" value="AB_hydrolase_fold"/>
</dbReference>
<dbReference type="Proteomes" id="UP001195483">
    <property type="component" value="Unassembled WGS sequence"/>
</dbReference>
<evidence type="ECO:0000313" key="2">
    <source>
        <dbReference type="EMBL" id="KAK3590614.1"/>
    </source>
</evidence>
<reference evidence="2" key="3">
    <citation type="submission" date="2023-05" db="EMBL/GenBank/DDBJ databases">
        <authorList>
            <person name="Smith C.H."/>
        </authorList>
    </citation>
    <scope>NUCLEOTIDE SEQUENCE</scope>
    <source>
        <strain evidence="2">CHS0354</strain>
        <tissue evidence="2">Mantle</tissue>
    </source>
</reference>
<dbReference type="EMBL" id="JAEAOA010001153">
    <property type="protein sequence ID" value="KAK3590614.1"/>
    <property type="molecule type" value="Genomic_DNA"/>
</dbReference>
<evidence type="ECO:0000256" key="1">
    <source>
        <dbReference type="SAM" id="Phobius"/>
    </source>
</evidence>
<dbReference type="Gene3D" id="3.40.50.1820">
    <property type="entry name" value="alpha/beta hydrolase"/>
    <property type="match status" value="1"/>
</dbReference>
<sequence>MLCVLFYFNSNPNEAEEKEYAIPFEWPVYDSVNQFYLHIRTVMDKDSIKRRLYADRMAFWTDVIPAVEDTIIECRHEKNVYSDLCRLNVYQEDTGALESSKYGFVSGFISGCAALFIVVMCMRHKQMGV</sequence>
<organism evidence="2 3">
    <name type="scientific">Potamilus streckersoni</name>
    <dbReference type="NCBI Taxonomy" id="2493646"/>
    <lineage>
        <taxon>Eukaryota</taxon>
        <taxon>Metazoa</taxon>
        <taxon>Spiralia</taxon>
        <taxon>Lophotrochozoa</taxon>
        <taxon>Mollusca</taxon>
        <taxon>Bivalvia</taxon>
        <taxon>Autobranchia</taxon>
        <taxon>Heteroconchia</taxon>
        <taxon>Palaeoheterodonta</taxon>
        <taxon>Unionida</taxon>
        <taxon>Unionoidea</taxon>
        <taxon>Unionidae</taxon>
        <taxon>Ambleminae</taxon>
        <taxon>Lampsilini</taxon>
        <taxon>Potamilus</taxon>
    </lineage>
</organism>
<keyword evidence="3" id="KW-1185">Reference proteome</keyword>
<reference evidence="2" key="1">
    <citation type="journal article" date="2021" name="Genome Biol. Evol.">
        <title>A High-Quality Reference Genome for a Parasitic Bivalve with Doubly Uniparental Inheritance (Bivalvia: Unionida).</title>
        <authorList>
            <person name="Smith C.H."/>
        </authorList>
    </citation>
    <scope>NUCLEOTIDE SEQUENCE</scope>
    <source>
        <strain evidence="2">CHS0354</strain>
    </source>
</reference>
<proteinExistence type="predicted"/>
<comment type="caution">
    <text evidence="2">The sequence shown here is derived from an EMBL/GenBank/DDBJ whole genome shotgun (WGS) entry which is preliminary data.</text>
</comment>
<dbReference type="AlphaFoldDB" id="A0AAE0SFA1"/>
<evidence type="ECO:0000313" key="3">
    <source>
        <dbReference type="Proteomes" id="UP001195483"/>
    </source>
</evidence>
<keyword evidence="1" id="KW-0472">Membrane</keyword>
<feature type="transmembrane region" description="Helical" evidence="1">
    <location>
        <begin position="102"/>
        <end position="122"/>
    </location>
</feature>
<name>A0AAE0SFA1_9BIVA</name>
<protein>
    <submittedName>
        <fullName evidence="2">Uncharacterized protein</fullName>
    </submittedName>
</protein>
<keyword evidence="1" id="KW-0812">Transmembrane</keyword>
<reference evidence="2" key="2">
    <citation type="journal article" date="2021" name="Genome Biol. Evol.">
        <title>Developing a high-quality reference genome for a parasitic bivalve with doubly uniparental inheritance (Bivalvia: Unionida).</title>
        <authorList>
            <person name="Smith C.H."/>
        </authorList>
    </citation>
    <scope>NUCLEOTIDE SEQUENCE</scope>
    <source>
        <strain evidence="2">CHS0354</strain>
        <tissue evidence="2">Mantle</tissue>
    </source>
</reference>
<accession>A0AAE0SFA1</accession>
<gene>
    <name evidence="2" type="ORF">CHS0354_018834</name>
</gene>